<organism evidence="2 3">
    <name type="scientific">Nostoc flagelliforme CCNUN1</name>
    <dbReference type="NCBI Taxonomy" id="2038116"/>
    <lineage>
        <taxon>Bacteria</taxon>
        <taxon>Bacillati</taxon>
        <taxon>Cyanobacteriota</taxon>
        <taxon>Cyanophyceae</taxon>
        <taxon>Nostocales</taxon>
        <taxon>Nostocaceae</taxon>
        <taxon>Nostoc</taxon>
    </lineage>
</organism>
<feature type="domain" description="Bacteriophage/plasmid primase P4 C-terminal" evidence="1">
    <location>
        <begin position="384"/>
        <end position="527"/>
    </location>
</feature>
<dbReference type="Pfam" id="PF08706">
    <property type="entry name" value="D5_N"/>
    <property type="match status" value="1"/>
</dbReference>
<dbReference type="InterPro" id="IPR004968">
    <property type="entry name" value="DNA_primase/NTPase_C"/>
</dbReference>
<proteinExistence type="predicted"/>
<evidence type="ECO:0000313" key="2">
    <source>
        <dbReference type="EMBL" id="AUB35261.1"/>
    </source>
</evidence>
<dbReference type="OrthoDB" id="505390at2"/>
<evidence type="ECO:0000259" key="1">
    <source>
        <dbReference type="SMART" id="SM00885"/>
    </source>
</evidence>
<sequence length="1122" mass="125313">MLTTQQALASFDIRNFVDQLEPAKEKNKYICPACGGHNLSIVQETGKYSCFNNCECKDIREAIKPWAEVVAERAGANYTPSLNRLAAKPKRILPKPAPIPDGELGLVMLTQAATDIPQPKKLTSRPPKEVLGSATETIYPYSESQWIVRYQWPDANKEKGYSKTFRQWHRRLDGTPQMKKGDFPWGAYRIDEALAAAKSVNGTPALLQHEGEGCVEVGRSHGLAGITFQGSGWDKKTITREYQRAIEAGIGLIVFLHDPDDTGLKKLADCQDCAAEVGIGFIGINPHDICPDLPYKSSDIKEILGQMETPEFIRRLEQSIHAAVAQRNLELAESETIEKEVTDLSNSKIDIDPADPEAFYLPVCTAMNLPYSNCVTAGTFDGWAYRKIFPQTEWMVLNSSFYKWSQENLQWQHQDDNKAYKLLADAGESAYKLSYTKTFGWRITKPYETNAHKESAFKYCRSRLEPAEALPTNTHLLGFNNCVVDLRTGEQMPNRKDFYLTNIIPHDYEANKPCPEVFLKFLNESFGSELVEVIRAFTSMFLDPTAPYGRFPHLIGLSGGGKGTLGRFWSSLFGESGSSSASQFADISTPEGRHQYLSGKRIFGFPDVGGYAEGVRAFYELVDNGAMSGRALFNPVAYSIQWYIRFWVASVSHLQIENAGDGFLRRAYPIPVKNRDVTPDPTLWLKLQEVKSDIISWALAMPRAERDRILLSPPSSDRAKNLALEASLYGDSTKSFVDLCLRPSSSSSFIPQSRLHSWYVLYCREHGYAPLGMSKFISHLKTVLPHNFKERSWTPTINGKRERIQSHFAFIEPLAGVFEMKVPEGPPDSSQSSSEFWYCFKDKCLEGGIEEFEEFFHPIKTPEPLHSKTVHPVHPLNPPQFDPGQPETLTQQGCPPCPIVPPQELALQKKDELNSESEVNQFVDVIDNPSVPLDLVSNLDSPAVTGFEPVQQVNLAENSLDSQSRAAVTGFSAHQDASPQVNTALASAPVIANSVQSASAANIGVSLDHGQWKVGDKANYCGQSVSVSRIDTEDGSIMVRRQDGELINTEESELSRPSVKVGDKIEFFNDSVCKWQVGIIKSVKLMETYFCSATIEYRGFKGKVSEVEIFRSDWIKFLHLGR</sequence>
<dbReference type="Proteomes" id="UP000232003">
    <property type="component" value="Chromosome"/>
</dbReference>
<dbReference type="EMBL" id="CP024785">
    <property type="protein sequence ID" value="AUB35261.1"/>
    <property type="molecule type" value="Genomic_DNA"/>
</dbReference>
<evidence type="ECO:0000313" key="3">
    <source>
        <dbReference type="Proteomes" id="UP000232003"/>
    </source>
</evidence>
<keyword evidence="3" id="KW-1185">Reference proteome</keyword>
<protein>
    <submittedName>
        <fullName evidence="2">Phage-or plasmid-associated DNA primase</fullName>
    </submittedName>
</protein>
<reference evidence="2 3" key="1">
    <citation type="submission" date="2017-11" db="EMBL/GenBank/DDBJ databases">
        <title>Complete genome of a free-living desiccation-tolerant cyanobacterium and its photosynthetic adaptation to extreme terrestrial habitat.</title>
        <authorList>
            <person name="Shang J."/>
        </authorList>
    </citation>
    <scope>NUCLEOTIDE SEQUENCE [LARGE SCALE GENOMIC DNA]</scope>
    <source>
        <strain evidence="2 3">CCNUN1</strain>
    </source>
</reference>
<name>A0A2K8SIJ1_9NOSO</name>
<dbReference type="RefSeq" id="WP_100897551.1">
    <property type="nucleotide sequence ID" value="NZ_CAWNNC010000001.1"/>
</dbReference>
<dbReference type="SMART" id="SM00885">
    <property type="entry name" value="D5_N"/>
    <property type="match status" value="1"/>
</dbReference>
<dbReference type="KEGG" id="nfl:COO91_01137"/>
<gene>
    <name evidence="2" type="ORF">COO91_01137</name>
</gene>
<dbReference type="Pfam" id="PF03288">
    <property type="entry name" value="Pox_D5"/>
    <property type="match status" value="1"/>
</dbReference>
<accession>A0A2K8SIJ1</accession>
<dbReference type="InterPro" id="IPR014818">
    <property type="entry name" value="Phage/plasmid_primase_P4_C"/>
</dbReference>
<dbReference type="AlphaFoldDB" id="A0A2K8SIJ1"/>